<proteinExistence type="predicted"/>
<keyword evidence="1" id="KW-0732">Signal</keyword>
<reference evidence="2" key="1">
    <citation type="journal article" date="2016" name="Front. Microbiol.">
        <title>Genome Sequence of the Piezophilic, Mesophilic Sulfate-Reducing Bacterium Desulfovibrio indicus J2T.</title>
        <authorList>
            <person name="Cao J."/>
            <person name="Maignien L."/>
            <person name="Shao Z."/>
            <person name="Alain K."/>
            <person name="Jebbar M."/>
        </authorList>
    </citation>
    <scope>NUCLEOTIDE SEQUENCE</scope>
    <source>
        <strain evidence="2">NBRC 103626</strain>
    </source>
</reference>
<evidence type="ECO:0008006" key="4">
    <source>
        <dbReference type="Google" id="ProtNLM"/>
    </source>
</evidence>
<evidence type="ECO:0000313" key="2">
    <source>
        <dbReference type="EMBL" id="GJD81785.1"/>
    </source>
</evidence>
<protein>
    <recommendedName>
        <fullName evidence="4">Transmembrane protein</fullName>
    </recommendedName>
</protein>
<accession>A0AA37HUC5</accession>
<reference evidence="2" key="2">
    <citation type="submission" date="2021-08" db="EMBL/GenBank/DDBJ databases">
        <authorList>
            <person name="Tani A."/>
            <person name="Ola A."/>
            <person name="Ogura Y."/>
            <person name="Katsura K."/>
            <person name="Hayashi T."/>
        </authorList>
    </citation>
    <scope>NUCLEOTIDE SEQUENCE</scope>
    <source>
        <strain evidence="2">NBRC 103626</strain>
    </source>
</reference>
<comment type="caution">
    <text evidence="2">The sequence shown here is derived from an EMBL/GenBank/DDBJ whole genome shotgun (WGS) entry which is preliminary data.</text>
</comment>
<dbReference type="AlphaFoldDB" id="A0AA37HUC5"/>
<sequence length="89" mass="9497">MARARIALLAAALVVGTPAAALAFGGNSDAGSGLSPYAALNGNDRSAGVNNGNYRPPRFDPYVQTYGYEDEPRVYRRAPARRPAYGYPY</sequence>
<evidence type="ECO:0000313" key="3">
    <source>
        <dbReference type="Proteomes" id="UP001055108"/>
    </source>
</evidence>
<dbReference type="Proteomes" id="UP001055108">
    <property type="component" value="Unassembled WGS sequence"/>
</dbReference>
<keyword evidence="3" id="KW-1185">Reference proteome</keyword>
<feature type="signal peptide" evidence="1">
    <location>
        <begin position="1"/>
        <end position="23"/>
    </location>
</feature>
<gene>
    <name evidence="2" type="ORF">NBEOAGPD_5039</name>
</gene>
<dbReference type="RefSeq" id="WP_238307011.1">
    <property type="nucleotide sequence ID" value="NZ_BPQM01000161.1"/>
</dbReference>
<organism evidence="2 3">
    <name type="scientific">Methylobacterium gregans</name>
    <dbReference type="NCBI Taxonomy" id="374424"/>
    <lineage>
        <taxon>Bacteria</taxon>
        <taxon>Pseudomonadati</taxon>
        <taxon>Pseudomonadota</taxon>
        <taxon>Alphaproteobacteria</taxon>
        <taxon>Hyphomicrobiales</taxon>
        <taxon>Methylobacteriaceae</taxon>
        <taxon>Methylobacterium</taxon>
    </lineage>
</organism>
<evidence type="ECO:0000256" key="1">
    <source>
        <dbReference type="SAM" id="SignalP"/>
    </source>
</evidence>
<name>A0AA37HUC5_9HYPH</name>
<dbReference type="EMBL" id="BPQM01000161">
    <property type="protein sequence ID" value="GJD81785.1"/>
    <property type="molecule type" value="Genomic_DNA"/>
</dbReference>
<feature type="chain" id="PRO_5041314640" description="Transmembrane protein" evidence="1">
    <location>
        <begin position="24"/>
        <end position="89"/>
    </location>
</feature>